<dbReference type="EMBL" id="LT966077">
    <property type="protein sequence ID" value="SOU90216.1"/>
    <property type="molecule type" value="Genomic_DNA"/>
</dbReference>
<proteinExistence type="predicted"/>
<evidence type="ECO:0000313" key="2">
    <source>
        <dbReference type="EMBL" id="SOU90216.1"/>
    </source>
</evidence>
<dbReference type="Proteomes" id="UP000274976">
    <property type="component" value="Segment 1"/>
</dbReference>
<name>A0A2I2MCN3_VACCW</name>
<keyword evidence="1" id="KW-0812">Transmembrane</keyword>
<organismHost>
    <name type="scientific">Bos taurus</name>
    <name type="common">Bovine</name>
    <dbReference type="NCBI Taxonomy" id="9913"/>
</organismHost>
<gene>
    <name evidence="2" type="ORF">VACVWR_02030</name>
</gene>
<keyword evidence="1" id="KW-1133">Transmembrane helix</keyword>
<organism evidence="2">
    <name type="scientific">Vaccinia virus (strain Western Reserve)</name>
    <name type="common">VACV</name>
    <name type="synonym">Vaccinia virus (strain WR)</name>
    <dbReference type="NCBI Taxonomy" id="10254"/>
    <lineage>
        <taxon>Viruses</taxon>
        <taxon>Varidnaviria</taxon>
        <taxon>Bamfordvirae</taxon>
        <taxon>Nucleocytoviricota</taxon>
        <taxon>Pokkesviricetes</taxon>
        <taxon>Chitovirales</taxon>
        <taxon>Poxviridae</taxon>
        <taxon>Chordopoxvirinae</taxon>
        <taxon>Orthopoxvirus</taxon>
        <taxon>Vaccinia virus</taxon>
    </lineage>
</organism>
<keyword evidence="1" id="KW-0472">Membrane</keyword>
<feature type="transmembrane region" description="Helical" evidence="1">
    <location>
        <begin position="31"/>
        <end position="53"/>
    </location>
</feature>
<protein>
    <submittedName>
        <fullName evidence="2">Uncharacterized protein</fullName>
    </submittedName>
</protein>
<evidence type="ECO:0000256" key="1">
    <source>
        <dbReference type="SAM" id="Phobius"/>
    </source>
</evidence>
<accession>A0A2I2MCN3</accession>
<reference evidence="2" key="1">
    <citation type="submission" date="2017-11" db="EMBL/GenBank/DDBJ databases">
        <authorList>
            <person name="Han C.G."/>
        </authorList>
    </citation>
    <scope>NUCLEOTIDE SEQUENCE</scope>
    <source>
        <strain evidence="2">WR - ATCC VR-2035</strain>
    </source>
</reference>
<sequence>MHVIDVDVRLYMSTFIIIDQSTENTSIDTTVTINIIHLAIMKIIMNIIMMIMIELV</sequence>